<evidence type="ECO:0000256" key="3">
    <source>
        <dbReference type="ARBA" id="ARBA00022692"/>
    </source>
</evidence>
<keyword evidence="5 7" id="KW-0472">Membrane</keyword>
<dbReference type="Proteomes" id="UP001373496">
    <property type="component" value="Unassembled WGS sequence"/>
</dbReference>
<feature type="region of interest" description="Disordered" evidence="6">
    <location>
        <begin position="272"/>
        <end position="292"/>
    </location>
</feature>
<proteinExistence type="predicted"/>
<dbReference type="InterPro" id="IPR019108">
    <property type="entry name" value="Caa3_assmbl_CtaG-rel"/>
</dbReference>
<evidence type="ECO:0000256" key="7">
    <source>
        <dbReference type="SAM" id="Phobius"/>
    </source>
</evidence>
<protein>
    <submittedName>
        <fullName evidence="8">Cytochrome c oxidase assembly protein</fullName>
    </submittedName>
</protein>
<feature type="transmembrane region" description="Helical" evidence="7">
    <location>
        <begin position="98"/>
        <end position="118"/>
    </location>
</feature>
<keyword evidence="4 7" id="KW-1133">Transmembrane helix</keyword>
<dbReference type="EMBL" id="JBAPLV010000002">
    <property type="protein sequence ID" value="MEI4277358.1"/>
    <property type="molecule type" value="Genomic_DNA"/>
</dbReference>
<accession>A0ABU8E130</accession>
<reference evidence="8 9" key="1">
    <citation type="submission" date="2024-03" db="EMBL/GenBank/DDBJ databases">
        <title>Draft genome sequence of Klenkia terrae.</title>
        <authorList>
            <person name="Duangmal K."/>
            <person name="Chantavorakit T."/>
        </authorList>
    </citation>
    <scope>NUCLEOTIDE SEQUENCE [LARGE SCALE GENOMIC DNA]</scope>
    <source>
        <strain evidence="8 9">JCM 17786</strain>
    </source>
</reference>
<evidence type="ECO:0000256" key="1">
    <source>
        <dbReference type="ARBA" id="ARBA00004651"/>
    </source>
</evidence>
<evidence type="ECO:0000256" key="2">
    <source>
        <dbReference type="ARBA" id="ARBA00022475"/>
    </source>
</evidence>
<comment type="caution">
    <text evidence="8">The sequence shown here is derived from an EMBL/GenBank/DDBJ whole genome shotgun (WGS) entry which is preliminary data.</text>
</comment>
<evidence type="ECO:0000256" key="4">
    <source>
        <dbReference type="ARBA" id="ARBA00022989"/>
    </source>
</evidence>
<organism evidence="8 9">
    <name type="scientific">Klenkia terrae</name>
    <dbReference type="NCBI Taxonomy" id="1052259"/>
    <lineage>
        <taxon>Bacteria</taxon>
        <taxon>Bacillati</taxon>
        <taxon>Actinomycetota</taxon>
        <taxon>Actinomycetes</taxon>
        <taxon>Geodermatophilales</taxon>
        <taxon>Geodermatophilaceae</taxon>
        <taxon>Klenkia</taxon>
    </lineage>
</organism>
<sequence>MVVLVVRARWRLHAAGQPWPPLRDAALGGGVLLGVWVSCGFPEARAQQLMWVWTLQWLLLLLVVPALLVAAQPVALARAAHGPRSVLVRVLGSRVLRVAGHPAVGPLYVPLTAGALYFGGLGRLVVPHQHAGWVLHVALLALGALIALPLVDREDARTSLAVGAALSVGVVELLLDAVPGIVLRLETHLTIPWFGVGRPGWLVDQQHAGALLWTVAECLDLPFLALTVLQWIRVERVEARQVDAVLDRADRDDPDATTTPWWLSDPALRDHYRAPAGPGPTVRGVETSTGDP</sequence>
<keyword evidence="3 7" id="KW-0812">Transmembrane</keyword>
<comment type="subcellular location">
    <subcellularLocation>
        <location evidence="1">Cell membrane</location>
        <topology evidence="1">Multi-pass membrane protein</topology>
    </subcellularLocation>
</comment>
<feature type="transmembrane region" description="Helical" evidence="7">
    <location>
        <begin position="130"/>
        <end position="148"/>
    </location>
</feature>
<keyword evidence="9" id="KW-1185">Reference proteome</keyword>
<feature type="transmembrane region" description="Helical" evidence="7">
    <location>
        <begin position="57"/>
        <end position="77"/>
    </location>
</feature>
<gene>
    <name evidence="8" type="ORF">UXQ13_02680</name>
</gene>
<keyword evidence="2" id="KW-1003">Cell membrane</keyword>
<evidence type="ECO:0000256" key="5">
    <source>
        <dbReference type="ARBA" id="ARBA00023136"/>
    </source>
</evidence>
<name>A0ABU8E130_9ACTN</name>
<dbReference type="Pfam" id="PF09678">
    <property type="entry name" value="Caa3_CtaG"/>
    <property type="match status" value="1"/>
</dbReference>
<evidence type="ECO:0000313" key="9">
    <source>
        <dbReference type="Proteomes" id="UP001373496"/>
    </source>
</evidence>
<dbReference type="RefSeq" id="WP_225232769.1">
    <property type="nucleotide sequence ID" value="NZ_JBAPLV010000002.1"/>
</dbReference>
<feature type="transmembrane region" description="Helical" evidence="7">
    <location>
        <begin position="160"/>
        <end position="183"/>
    </location>
</feature>
<evidence type="ECO:0000256" key="6">
    <source>
        <dbReference type="SAM" id="MobiDB-lite"/>
    </source>
</evidence>
<evidence type="ECO:0000313" key="8">
    <source>
        <dbReference type="EMBL" id="MEI4277358.1"/>
    </source>
</evidence>